<dbReference type="InterPro" id="IPR016181">
    <property type="entry name" value="Acyl_CoA_acyltransferase"/>
</dbReference>
<dbReference type="InterPro" id="IPR000182">
    <property type="entry name" value="GNAT_dom"/>
</dbReference>
<dbReference type="PANTHER" id="PTHR43617">
    <property type="entry name" value="L-AMINO ACID N-ACETYLTRANSFERASE"/>
    <property type="match status" value="1"/>
</dbReference>
<dbReference type="SUPFAM" id="SSF55729">
    <property type="entry name" value="Acyl-CoA N-acyltransferases (Nat)"/>
    <property type="match status" value="1"/>
</dbReference>
<evidence type="ECO:0000259" key="1">
    <source>
        <dbReference type="PROSITE" id="PS51186"/>
    </source>
</evidence>
<organism evidence="2 3">
    <name type="scientific">Vibrio ponticus</name>
    <dbReference type="NCBI Taxonomy" id="265668"/>
    <lineage>
        <taxon>Bacteria</taxon>
        <taxon>Pseudomonadati</taxon>
        <taxon>Pseudomonadota</taxon>
        <taxon>Gammaproteobacteria</taxon>
        <taxon>Vibrionales</taxon>
        <taxon>Vibrionaceae</taxon>
        <taxon>Vibrio</taxon>
    </lineage>
</organism>
<dbReference type="PANTHER" id="PTHR43617:SF33">
    <property type="entry name" value="SPORE COAT POLYSACCHARIDE BIOSYNTHESIS PROTEIN SPSD"/>
    <property type="match status" value="1"/>
</dbReference>
<reference evidence="2 3" key="1">
    <citation type="submission" date="2018-11" db="EMBL/GenBank/DDBJ databases">
        <title>Vibrio ponticus strain CAIM 1751 pathogenic for the snapper Lutjanus guttatus.</title>
        <authorList>
            <person name="Soto-Rodriguez S."/>
            <person name="Lozano-Olvera R."/>
            <person name="Gomez-Gil B."/>
        </authorList>
    </citation>
    <scope>NUCLEOTIDE SEQUENCE [LARGE SCALE GENOMIC DNA]</scope>
    <source>
        <strain evidence="2 3">CAIM 1751</strain>
    </source>
</reference>
<dbReference type="GO" id="GO:0016747">
    <property type="term" value="F:acyltransferase activity, transferring groups other than amino-acyl groups"/>
    <property type="evidence" value="ECO:0007669"/>
    <property type="project" value="InterPro"/>
</dbReference>
<dbReference type="CDD" id="cd04301">
    <property type="entry name" value="NAT_SF"/>
    <property type="match status" value="1"/>
</dbReference>
<gene>
    <name evidence="2" type="ORF">EGH82_09870</name>
</gene>
<dbReference type="Gene3D" id="3.40.630.30">
    <property type="match status" value="1"/>
</dbReference>
<evidence type="ECO:0000313" key="2">
    <source>
        <dbReference type="EMBL" id="ROV60333.1"/>
    </source>
</evidence>
<accession>A0A3N3E0Q5</accession>
<evidence type="ECO:0000313" key="3">
    <source>
        <dbReference type="Proteomes" id="UP000278792"/>
    </source>
</evidence>
<dbReference type="EMBL" id="RKIK01000023">
    <property type="protein sequence ID" value="ROV60333.1"/>
    <property type="molecule type" value="Genomic_DNA"/>
</dbReference>
<dbReference type="AlphaFoldDB" id="A0A3N3E0Q5"/>
<dbReference type="PROSITE" id="PS51186">
    <property type="entry name" value="GNAT"/>
    <property type="match status" value="1"/>
</dbReference>
<proteinExistence type="predicted"/>
<protein>
    <submittedName>
        <fullName evidence="2">N-acetyltransferase</fullName>
    </submittedName>
</protein>
<keyword evidence="2" id="KW-0808">Transferase</keyword>
<dbReference type="InterPro" id="IPR050276">
    <property type="entry name" value="MshD_Acetyltransferase"/>
</dbReference>
<dbReference type="RefSeq" id="WP_123781949.1">
    <property type="nucleotide sequence ID" value="NZ_RKIK01000023.1"/>
</dbReference>
<feature type="domain" description="N-acetyltransferase" evidence="1">
    <location>
        <begin position="1"/>
        <end position="164"/>
    </location>
</feature>
<name>A0A3N3E0Q5_9VIBR</name>
<dbReference type="Proteomes" id="UP000278792">
    <property type="component" value="Unassembled WGS sequence"/>
</dbReference>
<sequence>MIRKAKPSDCLDLAALSLQVWLHTYATQGLRAKISHYALSTFTEHHFQQLLNNPDCQIWVYLREEHLLGFIAVDLASHFNLEKHGYEVTTLYVSEHFQRQSIGRKLIDEIKAQHGASFWLSTWVNNQKAIDFYRKLGFKHVGNLSFDLDGELHENHVLAYQEIG</sequence>
<dbReference type="Pfam" id="PF00583">
    <property type="entry name" value="Acetyltransf_1"/>
    <property type="match status" value="1"/>
</dbReference>
<comment type="caution">
    <text evidence="2">The sequence shown here is derived from an EMBL/GenBank/DDBJ whole genome shotgun (WGS) entry which is preliminary data.</text>
</comment>